<dbReference type="EMBL" id="CP096019">
    <property type="protein sequence ID" value="UPM44159.1"/>
    <property type="molecule type" value="Genomic_DNA"/>
</dbReference>
<evidence type="ECO:0000313" key="3">
    <source>
        <dbReference type="Proteomes" id="UP000831768"/>
    </source>
</evidence>
<dbReference type="KEGG" id="haad:MW046_07245"/>
<dbReference type="AlphaFoldDB" id="A0A8U0A5M7"/>
<feature type="compositionally biased region" description="Low complexity" evidence="1">
    <location>
        <begin position="25"/>
        <end position="40"/>
    </location>
</feature>
<dbReference type="Proteomes" id="UP000831768">
    <property type="component" value="Chromosome"/>
</dbReference>
<sequence length="62" mass="6780">MDRSSMHRRTVLSGTEWEEQVGYSRATRVGTVVHVAGTTATDEDGTPIDGTHTSRPFTSSTR</sequence>
<gene>
    <name evidence="2" type="ORF">MW046_07245</name>
</gene>
<name>A0A8U0A5M7_9EURY</name>
<keyword evidence="3" id="KW-1185">Reference proteome</keyword>
<feature type="compositionally biased region" description="Polar residues" evidence="1">
    <location>
        <begin position="51"/>
        <end position="62"/>
    </location>
</feature>
<evidence type="ECO:0000313" key="2">
    <source>
        <dbReference type="EMBL" id="UPM44159.1"/>
    </source>
</evidence>
<feature type="compositionally biased region" description="Basic residues" evidence="1">
    <location>
        <begin position="1"/>
        <end position="10"/>
    </location>
</feature>
<feature type="region of interest" description="Disordered" evidence="1">
    <location>
        <begin position="1"/>
        <end position="62"/>
    </location>
</feature>
<organism evidence="2 3">
    <name type="scientific">Halocatena salina</name>
    <dbReference type="NCBI Taxonomy" id="2934340"/>
    <lineage>
        <taxon>Archaea</taxon>
        <taxon>Methanobacteriati</taxon>
        <taxon>Methanobacteriota</taxon>
        <taxon>Stenosarchaea group</taxon>
        <taxon>Halobacteria</taxon>
        <taxon>Halobacteriales</taxon>
        <taxon>Natronomonadaceae</taxon>
        <taxon>Halocatena</taxon>
    </lineage>
</organism>
<accession>A0A8U0A5M7</accession>
<reference evidence="2" key="1">
    <citation type="submission" date="2022-04" db="EMBL/GenBank/DDBJ databases">
        <title>Halocatena sp. nov., isolated from a salt lake.</title>
        <authorList>
            <person name="Cui H.-L."/>
        </authorList>
    </citation>
    <scope>NUCLEOTIDE SEQUENCE</scope>
    <source>
        <strain evidence="2">AD-1</strain>
    </source>
</reference>
<dbReference type="Gene3D" id="3.30.1330.40">
    <property type="entry name" value="RutC-like"/>
    <property type="match status" value="1"/>
</dbReference>
<proteinExistence type="predicted"/>
<protein>
    <submittedName>
        <fullName evidence="2">Uncharacterized protein</fullName>
    </submittedName>
</protein>
<evidence type="ECO:0000256" key="1">
    <source>
        <dbReference type="SAM" id="MobiDB-lite"/>
    </source>
</evidence>
<dbReference type="SUPFAM" id="SSF55298">
    <property type="entry name" value="YjgF-like"/>
    <property type="match status" value="1"/>
</dbReference>
<dbReference type="InterPro" id="IPR035959">
    <property type="entry name" value="RutC-like_sf"/>
</dbReference>